<dbReference type="AlphaFoldDB" id="A0A0F9LD67"/>
<protein>
    <submittedName>
        <fullName evidence="1">Uncharacterized protein</fullName>
    </submittedName>
</protein>
<sequence>MIGAFFLNSRIGLPIKDSSYSIGEDFNTLNFPYGSLIAFEGVSGLDGRSEWDLSRNLANYFKSSYIYFKERNFGFLSQGAISKFESDQDNVFKALKLKVLDMVLSGSPTTKRILRKRLYHNLEIGLNSPQFYPVAGDLRFQLEEFAKTSSTSFILKFNVINPLSQEFFVLKITKQDLIDMGFVLLRVDVLS</sequence>
<organism evidence="1">
    <name type="scientific">marine sediment metagenome</name>
    <dbReference type="NCBI Taxonomy" id="412755"/>
    <lineage>
        <taxon>unclassified sequences</taxon>
        <taxon>metagenomes</taxon>
        <taxon>ecological metagenomes</taxon>
    </lineage>
</organism>
<accession>A0A0F9LD67</accession>
<dbReference type="EMBL" id="LAZR01007446">
    <property type="protein sequence ID" value="KKM85211.1"/>
    <property type="molecule type" value="Genomic_DNA"/>
</dbReference>
<name>A0A0F9LD67_9ZZZZ</name>
<proteinExistence type="predicted"/>
<gene>
    <name evidence="1" type="ORF">LCGC14_1291330</name>
</gene>
<evidence type="ECO:0000313" key="1">
    <source>
        <dbReference type="EMBL" id="KKM85211.1"/>
    </source>
</evidence>
<comment type="caution">
    <text evidence="1">The sequence shown here is derived from an EMBL/GenBank/DDBJ whole genome shotgun (WGS) entry which is preliminary data.</text>
</comment>
<reference evidence="1" key="1">
    <citation type="journal article" date="2015" name="Nature">
        <title>Complex archaea that bridge the gap between prokaryotes and eukaryotes.</title>
        <authorList>
            <person name="Spang A."/>
            <person name="Saw J.H."/>
            <person name="Jorgensen S.L."/>
            <person name="Zaremba-Niedzwiedzka K."/>
            <person name="Martijn J."/>
            <person name="Lind A.E."/>
            <person name="van Eijk R."/>
            <person name="Schleper C."/>
            <person name="Guy L."/>
            <person name="Ettema T.J."/>
        </authorList>
    </citation>
    <scope>NUCLEOTIDE SEQUENCE</scope>
</reference>